<dbReference type="Pfam" id="PF25468">
    <property type="entry name" value="HEAT_HEATR5A"/>
    <property type="match status" value="1"/>
</dbReference>
<reference evidence="1" key="1">
    <citation type="submission" date="2018-11" db="EMBL/GenBank/DDBJ databases">
        <authorList>
            <consortium name="Pathogen Informatics"/>
        </authorList>
    </citation>
    <scope>NUCLEOTIDE SEQUENCE</scope>
</reference>
<dbReference type="Proteomes" id="UP000784294">
    <property type="component" value="Unassembled WGS sequence"/>
</dbReference>
<dbReference type="GO" id="GO:0016020">
    <property type="term" value="C:membrane"/>
    <property type="evidence" value="ECO:0007669"/>
    <property type="project" value="TreeGrafter"/>
</dbReference>
<dbReference type="GO" id="GO:0005794">
    <property type="term" value="C:Golgi apparatus"/>
    <property type="evidence" value="ECO:0007669"/>
    <property type="project" value="TreeGrafter"/>
</dbReference>
<comment type="caution">
    <text evidence="1">The sequence shown here is derived from an EMBL/GenBank/DDBJ whole genome shotgun (WGS) entry which is preliminary data.</text>
</comment>
<dbReference type="PANTHER" id="PTHR21663:SF0">
    <property type="entry name" value="HEAT REPEAT-CONTAINING PROTEIN 5B"/>
    <property type="match status" value="1"/>
</dbReference>
<feature type="non-terminal residue" evidence="1">
    <location>
        <position position="307"/>
    </location>
</feature>
<dbReference type="PANTHER" id="PTHR21663">
    <property type="entry name" value="HYPOTHETICAL HEAT DOMAIN-CONTAINING"/>
    <property type="match status" value="1"/>
</dbReference>
<protein>
    <submittedName>
        <fullName evidence="1">Uncharacterized protein</fullName>
    </submittedName>
</protein>
<dbReference type="GO" id="GO:0008104">
    <property type="term" value="P:intracellular protein localization"/>
    <property type="evidence" value="ECO:0007669"/>
    <property type="project" value="TreeGrafter"/>
</dbReference>
<dbReference type="GO" id="GO:0006897">
    <property type="term" value="P:endocytosis"/>
    <property type="evidence" value="ECO:0007669"/>
    <property type="project" value="TreeGrafter"/>
</dbReference>
<proteinExistence type="predicted"/>
<organism evidence="1 2">
    <name type="scientific">Protopolystoma xenopodis</name>
    <dbReference type="NCBI Taxonomy" id="117903"/>
    <lineage>
        <taxon>Eukaryota</taxon>
        <taxon>Metazoa</taxon>
        <taxon>Spiralia</taxon>
        <taxon>Lophotrochozoa</taxon>
        <taxon>Platyhelminthes</taxon>
        <taxon>Monogenea</taxon>
        <taxon>Polyopisthocotylea</taxon>
        <taxon>Polystomatidea</taxon>
        <taxon>Polystomatidae</taxon>
        <taxon>Protopolystoma</taxon>
    </lineage>
</organism>
<dbReference type="InterPro" id="IPR040108">
    <property type="entry name" value="Laa1/Sip1/HEATR5"/>
</dbReference>
<dbReference type="OrthoDB" id="192608at2759"/>
<dbReference type="GO" id="GO:0005829">
    <property type="term" value="C:cytosol"/>
    <property type="evidence" value="ECO:0007669"/>
    <property type="project" value="GOC"/>
</dbReference>
<evidence type="ECO:0000313" key="1">
    <source>
        <dbReference type="EMBL" id="VEL19525.1"/>
    </source>
</evidence>
<name>A0A3S5BCL0_9PLAT</name>
<accession>A0A3S5BCL0</accession>
<gene>
    <name evidence="1" type="ORF">PXEA_LOCUS12965</name>
</gene>
<keyword evidence="2" id="KW-1185">Reference proteome</keyword>
<dbReference type="GO" id="GO:0042147">
    <property type="term" value="P:retrograde transport, endosome to Golgi"/>
    <property type="evidence" value="ECO:0007669"/>
    <property type="project" value="TreeGrafter"/>
</dbReference>
<sequence>TAYRVYFTRLVRLRSRQLRGRRQVYRLLTDLLSSTSFSSLFRTKQSNHLRVAHLAGPYWLAGLRDHALLGLPEALASQVHAPSLVLVGGPSFSASANATSTASAASSTAFHAQHMAVSASTTSAATASILTPISFEPTALTNASARGLDRIRGLYQRHWPVLLLATALWLDAESWHPRGLRFPVQLSQSSSALANGREETADNDVGVTDTSSAIDSGEADVHAALGATAFAAQDRQNSERFFLLLGMCVEAMCNLVSKQPLSVIKNCLRSLSYLLAKPWPRAALLRNSRLAVELLNVMQRSEQDYLL</sequence>
<dbReference type="AlphaFoldDB" id="A0A3S5BCL0"/>
<evidence type="ECO:0000313" key="2">
    <source>
        <dbReference type="Proteomes" id="UP000784294"/>
    </source>
</evidence>
<dbReference type="GO" id="GO:0030139">
    <property type="term" value="C:endocytic vesicle"/>
    <property type="evidence" value="ECO:0007669"/>
    <property type="project" value="TreeGrafter"/>
</dbReference>
<dbReference type="EMBL" id="CAAALY010041925">
    <property type="protein sequence ID" value="VEL19525.1"/>
    <property type="molecule type" value="Genomic_DNA"/>
</dbReference>